<protein>
    <submittedName>
        <fullName evidence="2">Putative secreted protein</fullName>
    </submittedName>
</protein>
<dbReference type="EMBL" id="GGFL01012955">
    <property type="protein sequence ID" value="MBW77133.1"/>
    <property type="molecule type" value="Transcribed_RNA"/>
</dbReference>
<keyword evidence="1" id="KW-0732">Signal</keyword>
<feature type="chain" id="PRO_5014805186" evidence="1">
    <location>
        <begin position="19"/>
        <end position="76"/>
    </location>
</feature>
<name>A0A2M4DHX3_ANODA</name>
<organism evidence="2">
    <name type="scientific">Anopheles darlingi</name>
    <name type="common">Mosquito</name>
    <dbReference type="NCBI Taxonomy" id="43151"/>
    <lineage>
        <taxon>Eukaryota</taxon>
        <taxon>Metazoa</taxon>
        <taxon>Ecdysozoa</taxon>
        <taxon>Arthropoda</taxon>
        <taxon>Hexapoda</taxon>
        <taxon>Insecta</taxon>
        <taxon>Pterygota</taxon>
        <taxon>Neoptera</taxon>
        <taxon>Endopterygota</taxon>
        <taxon>Diptera</taxon>
        <taxon>Nematocera</taxon>
        <taxon>Culicoidea</taxon>
        <taxon>Culicidae</taxon>
        <taxon>Anophelinae</taxon>
        <taxon>Anopheles</taxon>
    </lineage>
</organism>
<feature type="signal peptide" evidence="1">
    <location>
        <begin position="1"/>
        <end position="18"/>
    </location>
</feature>
<accession>A0A2M4DHX3</accession>
<evidence type="ECO:0000256" key="1">
    <source>
        <dbReference type="SAM" id="SignalP"/>
    </source>
</evidence>
<proteinExistence type="predicted"/>
<evidence type="ECO:0000313" key="2">
    <source>
        <dbReference type="EMBL" id="MBW77133.1"/>
    </source>
</evidence>
<dbReference type="AlphaFoldDB" id="A0A2M4DHX3"/>
<reference evidence="2" key="1">
    <citation type="submission" date="2018-01" db="EMBL/GenBank/DDBJ databases">
        <title>An insight into the sialome of Amazonian anophelines.</title>
        <authorList>
            <person name="Ribeiro J.M."/>
            <person name="Scarpassa V."/>
            <person name="Calvo E."/>
        </authorList>
    </citation>
    <scope>NUCLEOTIDE SEQUENCE</scope>
</reference>
<sequence>MMSVLVSIFFCMAIQVSKQNANGTSVKKERKSISTAYLLVLLMEIKAFHDLASKIHLQTKTDGKRGKQNVTLPWHY</sequence>